<dbReference type="AlphaFoldDB" id="D4IK97"/>
<sequence>MIRTINKLLILAAALSGAACGEQAGTPQETLPPETS</sequence>
<protein>
    <submittedName>
        <fullName evidence="1">Uncharacterized protein</fullName>
    </submittedName>
</protein>
<keyword evidence="2" id="KW-1185">Reference proteome</keyword>
<dbReference type="EMBL" id="FP929032">
    <property type="protein sequence ID" value="CBK63359.1"/>
    <property type="molecule type" value="Genomic_DNA"/>
</dbReference>
<organism evidence="1 2">
    <name type="scientific">Alistipes shahii WAL 8301</name>
    <dbReference type="NCBI Taxonomy" id="717959"/>
    <lineage>
        <taxon>Bacteria</taxon>
        <taxon>Pseudomonadati</taxon>
        <taxon>Bacteroidota</taxon>
        <taxon>Bacteroidia</taxon>
        <taxon>Bacteroidales</taxon>
        <taxon>Rikenellaceae</taxon>
        <taxon>Alistipes</taxon>
    </lineage>
</organism>
<proteinExistence type="predicted"/>
<gene>
    <name evidence="1" type="ORF">AL1_07990</name>
</gene>
<evidence type="ECO:0000313" key="2">
    <source>
        <dbReference type="Proteomes" id="UP000008794"/>
    </source>
</evidence>
<dbReference type="KEGG" id="ash:AL1_07990"/>
<accession>D4IK97</accession>
<evidence type="ECO:0000313" key="1">
    <source>
        <dbReference type="EMBL" id="CBK63359.1"/>
    </source>
</evidence>
<reference evidence="1 2" key="1">
    <citation type="submission" date="2010-03" db="EMBL/GenBank/DDBJ databases">
        <title>The genome sequence of Alistipes shahii WAL 8301.</title>
        <authorList>
            <consortium name="metaHIT consortium -- http://www.metahit.eu/"/>
            <person name="Pajon A."/>
            <person name="Turner K."/>
            <person name="Parkhill J."/>
        </authorList>
    </citation>
    <scope>NUCLEOTIDE SEQUENCE [LARGE SCALE GENOMIC DNA]</scope>
    <source>
        <strain evidence="1 2">WAL 8301</strain>
    </source>
</reference>
<dbReference type="PROSITE" id="PS51257">
    <property type="entry name" value="PROKAR_LIPOPROTEIN"/>
    <property type="match status" value="1"/>
</dbReference>
<reference evidence="1 2" key="2">
    <citation type="submission" date="2010-03" db="EMBL/GenBank/DDBJ databases">
        <authorList>
            <person name="Pajon A."/>
        </authorList>
    </citation>
    <scope>NUCLEOTIDE SEQUENCE [LARGE SCALE GENOMIC DNA]</scope>
    <source>
        <strain evidence="1 2">WAL 8301</strain>
    </source>
</reference>
<dbReference type="STRING" id="717959.AL1_07990"/>
<dbReference type="Proteomes" id="UP000008794">
    <property type="component" value="Chromosome"/>
</dbReference>
<dbReference type="HOGENOM" id="CLU_3354149_0_0_10"/>
<name>D4IK97_9BACT</name>